<comment type="subcellular location">
    <subcellularLocation>
        <location evidence="1">Membrane</location>
        <topology evidence="1">Multi-pass membrane protein</topology>
    </subcellularLocation>
</comment>
<evidence type="ECO:0000259" key="7">
    <source>
        <dbReference type="SMART" id="SM00014"/>
    </source>
</evidence>
<dbReference type="SUPFAM" id="SSF48317">
    <property type="entry name" value="Acid phosphatase/Vanadium-dependent haloperoxidase"/>
    <property type="match status" value="1"/>
</dbReference>
<sequence length="337" mass="38344">MNNHNNGNIYNPRELYSITDMCYDNKVMNETAAPSGRQPRHMTTITINDSKAPNAPVPRIRCRLPRFRLQHFINILIIAIVVPLLYLIEYGYIPGNKLGFTCRDPILSHKYTGDTITMTTLLIGTVLVPLLVIVLVELLKHGSVKLRDFWIFYKEFLIGECFVLMVTELGKILVGEHRPHFFDVCRPIENELCQNGTYVESYTCSNERYTRYFLVDSSRSFPSGHSSVGWFAALFSAYIIQSRLPTEKTGRLLKPLLVAVCVTWGLICSLSRIVDHRHHWWDVLTGSLLGIAGAIYTLHFMNSKLYRTRNAQAVNKISTSTTTLLDVKNKDATSVII</sequence>
<keyword evidence="5 6" id="KW-0472">Membrane</keyword>
<evidence type="ECO:0000256" key="5">
    <source>
        <dbReference type="ARBA" id="ARBA00023136"/>
    </source>
</evidence>
<dbReference type="GO" id="GO:0007165">
    <property type="term" value="P:signal transduction"/>
    <property type="evidence" value="ECO:0007669"/>
    <property type="project" value="TreeGrafter"/>
</dbReference>
<dbReference type="SMART" id="SM00014">
    <property type="entry name" value="acidPPc"/>
    <property type="match status" value="1"/>
</dbReference>
<dbReference type="GO" id="GO:0046839">
    <property type="term" value="P:phospholipid dephosphorylation"/>
    <property type="evidence" value="ECO:0007669"/>
    <property type="project" value="TreeGrafter"/>
</dbReference>
<accession>A0A9P0B197</accession>
<dbReference type="Gene3D" id="1.20.144.10">
    <property type="entry name" value="Phosphatidic acid phosphatase type 2/haloperoxidase"/>
    <property type="match status" value="1"/>
</dbReference>
<dbReference type="InterPro" id="IPR043216">
    <property type="entry name" value="PAP-like"/>
</dbReference>
<dbReference type="GO" id="GO:0005886">
    <property type="term" value="C:plasma membrane"/>
    <property type="evidence" value="ECO:0007669"/>
    <property type="project" value="TreeGrafter"/>
</dbReference>
<dbReference type="GO" id="GO:0008195">
    <property type="term" value="F:phosphatidate phosphatase activity"/>
    <property type="evidence" value="ECO:0007669"/>
    <property type="project" value="TreeGrafter"/>
</dbReference>
<dbReference type="Pfam" id="PF01569">
    <property type="entry name" value="PAP2"/>
    <property type="match status" value="1"/>
</dbReference>
<dbReference type="InterPro" id="IPR036938">
    <property type="entry name" value="PAP2/HPO_sf"/>
</dbReference>
<evidence type="ECO:0000313" key="8">
    <source>
        <dbReference type="EMBL" id="CAH0551775.1"/>
    </source>
</evidence>
<organism evidence="8 9">
    <name type="scientific">Brassicogethes aeneus</name>
    <name type="common">Rape pollen beetle</name>
    <name type="synonym">Meligethes aeneus</name>
    <dbReference type="NCBI Taxonomy" id="1431903"/>
    <lineage>
        <taxon>Eukaryota</taxon>
        <taxon>Metazoa</taxon>
        <taxon>Ecdysozoa</taxon>
        <taxon>Arthropoda</taxon>
        <taxon>Hexapoda</taxon>
        <taxon>Insecta</taxon>
        <taxon>Pterygota</taxon>
        <taxon>Neoptera</taxon>
        <taxon>Endopterygota</taxon>
        <taxon>Coleoptera</taxon>
        <taxon>Polyphaga</taxon>
        <taxon>Cucujiformia</taxon>
        <taxon>Nitidulidae</taxon>
        <taxon>Meligethinae</taxon>
        <taxon>Brassicogethes</taxon>
    </lineage>
</organism>
<feature type="domain" description="Phosphatidic acid phosphatase type 2/haloperoxidase" evidence="7">
    <location>
        <begin position="151"/>
        <end position="298"/>
    </location>
</feature>
<comment type="similarity">
    <text evidence="2">Belongs to the PA-phosphatase related phosphoesterase family.</text>
</comment>
<evidence type="ECO:0000256" key="4">
    <source>
        <dbReference type="ARBA" id="ARBA00022989"/>
    </source>
</evidence>
<dbReference type="PANTHER" id="PTHR10165">
    <property type="entry name" value="LIPID PHOSPHATE PHOSPHATASE"/>
    <property type="match status" value="1"/>
</dbReference>
<evidence type="ECO:0000313" key="9">
    <source>
        <dbReference type="Proteomes" id="UP001154078"/>
    </source>
</evidence>
<feature type="transmembrane region" description="Helical" evidence="6">
    <location>
        <begin position="252"/>
        <end position="274"/>
    </location>
</feature>
<feature type="transmembrane region" description="Helical" evidence="6">
    <location>
        <begin position="69"/>
        <end position="88"/>
    </location>
</feature>
<dbReference type="Proteomes" id="UP001154078">
    <property type="component" value="Chromosome 2"/>
</dbReference>
<feature type="transmembrane region" description="Helical" evidence="6">
    <location>
        <begin position="280"/>
        <end position="301"/>
    </location>
</feature>
<dbReference type="EMBL" id="OV121133">
    <property type="protein sequence ID" value="CAH0551775.1"/>
    <property type="molecule type" value="Genomic_DNA"/>
</dbReference>
<dbReference type="PANTHER" id="PTHR10165:SF103">
    <property type="entry name" value="PHOSPHOLIPID PHOSPHATASE HOMOLOG 1.2 HOMOLOG"/>
    <property type="match status" value="1"/>
</dbReference>
<name>A0A9P0B197_BRAAE</name>
<evidence type="ECO:0000256" key="3">
    <source>
        <dbReference type="ARBA" id="ARBA00022692"/>
    </source>
</evidence>
<dbReference type="AlphaFoldDB" id="A0A9P0B197"/>
<keyword evidence="9" id="KW-1185">Reference proteome</keyword>
<gene>
    <name evidence="8" type="ORF">MELIAE_LOCUS4315</name>
</gene>
<dbReference type="OrthoDB" id="8907274at2759"/>
<keyword evidence="4 6" id="KW-1133">Transmembrane helix</keyword>
<keyword evidence="3 6" id="KW-0812">Transmembrane</keyword>
<evidence type="ECO:0000256" key="1">
    <source>
        <dbReference type="ARBA" id="ARBA00004141"/>
    </source>
</evidence>
<dbReference type="GO" id="GO:0006644">
    <property type="term" value="P:phospholipid metabolic process"/>
    <property type="evidence" value="ECO:0007669"/>
    <property type="project" value="InterPro"/>
</dbReference>
<feature type="transmembrane region" description="Helical" evidence="6">
    <location>
        <begin position="116"/>
        <end position="139"/>
    </location>
</feature>
<protein>
    <recommendedName>
        <fullName evidence="7">Phosphatidic acid phosphatase type 2/haloperoxidase domain-containing protein</fullName>
    </recommendedName>
</protein>
<proteinExistence type="inferred from homology"/>
<evidence type="ECO:0000256" key="6">
    <source>
        <dbReference type="SAM" id="Phobius"/>
    </source>
</evidence>
<dbReference type="InterPro" id="IPR000326">
    <property type="entry name" value="PAP2/HPO"/>
</dbReference>
<evidence type="ECO:0000256" key="2">
    <source>
        <dbReference type="ARBA" id="ARBA00008816"/>
    </source>
</evidence>
<reference evidence="8" key="1">
    <citation type="submission" date="2021-12" db="EMBL/GenBank/DDBJ databases">
        <authorList>
            <person name="King R."/>
        </authorList>
    </citation>
    <scope>NUCLEOTIDE SEQUENCE</scope>
</reference>